<feature type="compositionally biased region" description="Polar residues" evidence="1">
    <location>
        <begin position="488"/>
        <end position="503"/>
    </location>
</feature>
<sequence length="901" mass="97053">MPENEGEHNVAKAASSDPSASTLSKSGDHSSLSTVNSIPSKAAVATTTTTPATAVTLPPSKPVAKASFIKLPDTKNKPAASGLVTVVQEQAESSSAIHIMPPPPSPTPSPAPQVQQQLQQQQVQGQQQPQQQQISTSSVSKPSELERVAEINNEEVTAAKPSAFKYPSTNSIGPTVVLSGGEVSSSAASIQNSEPGEVTHFSRDKSNTTTTTGVAESSLQVDNPDSFLKHLRSKKSSLEAGIVPKGSSSSTAASIAAGAAADSGKQKRGSTTPSLLNMRAAVGQTSNGNTVSSTTTVQMKGSSRAEFFAAKLHDAIKDDEKNKSDSEEKFVYDTAPKNPQERPISQERPLESAQGQQTSTIPEKAAGPEREGSIAADTAVTRPMTISNSHSEVTSNRSETVQSTANIDTAKGSSELHSELRSTRPPLASIQQKSSGNPFGSTGSITYPITGPTTDADDAGDVYSRTSAASRILRKPSRMDSLSVMNIPENSSVTLPPQASEITGSEEPHNQLREITSRIFDSKGVPPRKYSGIDVRNFSFDEDDEDFNNLQGNVFNTVHTTGNRNNILGTIPSSMDYDSDIDEEYSITEPARLSQGYKSYGTFGGLNNHGVYTNSMPVYRGLEDSPQEESQDLLAENSNNNNITNHKPGASKLLRKKKNNIYFNPHNFTGARAKRLRQLKNFCYTLGLIFMLLSVGFIGGFILATSKDLQGTKVTDIRDVLISDEEFVFNMGIEAFNPGIVAVTINEVQLDVFAKTQFVVDGYTWINGKSDKEKEKPKFSTVLLGTIEDLDIPLHFQGGCFTRQKDKSVTEIKVVNPCTFDDDDNGGDHGGDGDDDGDGFQIEEQEPPPEIRRPSMKWLNISRNPFDLIVRGVLNYQLPISNSNRTVAISYSYSVDPDKLK</sequence>
<dbReference type="Proteomes" id="UP000290900">
    <property type="component" value="Unassembled WGS sequence"/>
</dbReference>
<dbReference type="GO" id="GO:0000329">
    <property type="term" value="C:fungal-type vacuole membrane"/>
    <property type="evidence" value="ECO:0007669"/>
    <property type="project" value="TreeGrafter"/>
</dbReference>
<feature type="compositionally biased region" description="Low complexity" evidence="1">
    <location>
        <begin position="246"/>
        <end position="263"/>
    </location>
</feature>
<feature type="compositionally biased region" description="Low complexity" evidence="1">
    <location>
        <begin position="112"/>
        <end position="133"/>
    </location>
</feature>
<protein>
    <submittedName>
        <fullName evidence="3">DEKNAAC105101</fullName>
    </submittedName>
</protein>
<organism evidence="3 4">
    <name type="scientific">Brettanomyces naardenensis</name>
    <name type="common">Yeast</name>
    <dbReference type="NCBI Taxonomy" id="13370"/>
    <lineage>
        <taxon>Eukaryota</taxon>
        <taxon>Fungi</taxon>
        <taxon>Dikarya</taxon>
        <taxon>Ascomycota</taxon>
        <taxon>Saccharomycotina</taxon>
        <taxon>Pichiomycetes</taxon>
        <taxon>Pichiales</taxon>
        <taxon>Pichiaceae</taxon>
        <taxon>Brettanomyces</taxon>
    </lineage>
</organism>
<feature type="transmembrane region" description="Helical" evidence="2">
    <location>
        <begin position="682"/>
        <end position="704"/>
    </location>
</feature>
<dbReference type="GO" id="GO:0000011">
    <property type="term" value="P:vacuole inheritance"/>
    <property type="evidence" value="ECO:0007669"/>
    <property type="project" value="TreeGrafter"/>
</dbReference>
<feature type="compositionally biased region" description="Basic and acidic residues" evidence="1">
    <location>
        <begin position="314"/>
        <end position="331"/>
    </location>
</feature>
<dbReference type="GO" id="GO:0070772">
    <property type="term" value="C:PAS complex"/>
    <property type="evidence" value="ECO:0007669"/>
    <property type="project" value="TreeGrafter"/>
</dbReference>
<keyword evidence="4" id="KW-1185">Reference proteome</keyword>
<accession>A0A448YSP1</accession>
<feature type="compositionally biased region" description="Polar residues" evidence="1">
    <location>
        <begin position="429"/>
        <end position="447"/>
    </location>
</feature>
<feature type="compositionally biased region" description="Basic and acidic residues" evidence="1">
    <location>
        <begin position="1"/>
        <end position="10"/>
    </location>
</feature>
<feature type="compositionally biased region" description="Polar residues" evidence="1">
    <location>
        <begin position="16"/>
        <end position="39"/>
    </location>
</feature>
<dbReference type="STRING" id="13370.A0A448YSP1"/>
<dbReference type="Pfam" id="PF12751">
    <property type="entry name" value="Vac7"/>
    <property type="match status" value="1"/>
</dbReference>
<dbReference type="GO" id="GO:0010513">
    <property type="term" value="P:positive regulation of phosphatidylinositol biosynthetic process"/>
    <property type="evidence" value="ECO:0007669"/>
    <property type="project" value="TreeGrafter"/>
</dbReference>
<proteinExistence type="predicted"/>
<feature type="region of interest" description="Disordered" evidence="1">
    <location>
        <begin position="819"/>
        <end position="853"/>
    </location>
</feature>
<dbReference type="GO" id="GO:1903778">
    <property type="term" value="P:protein localization to vacuolar membrane"/>
    <property type="evidence" value="ECO:0007669"/>
    <property type="project" value="TreeGrafter"/>
</dbReference>
<feature type="region of interest" description="Disordered" evidence="1">
    <location>
        <begin position="314"/>
        <end position="462"/>
    </location>
</feature>
<feature type="compositionally biased region" description="Polar residues" evidence="1">
    <location>
        <begin position="182"/>
        <end position="194"/>
    </location>
</feature>
<dbReference type="PANTHER" id="PTHR28258">
    <property type="entry name" value="VACUOLAR SEGREGATION PROTEIN 7"/>
    <property type="match status" value="1"/>
</dbReference>
<keyword evidence="2" id="KW-1133">Transmembrane helix</keyword>
<dbReference type="OrthoDB" id="1204at2759"/>
<feature type="compositionally biased region" description="Low complexity" evidence="1">
    <location>
        <begin position="42"/>
        <end position="56"/>
    </location>
</feature>
<evidence type="ECO:0000256" key="2">
    <source>
        <dbReference type="SAM" id="Phobius"/>
    </source>
</evidence>
<dbReference type="InterPro" id="IPR024260">
    <property type="entry name" value="Vac7"/>
</dbReference>
<feature type="region of interest" description="Disordered" evidence="1">
    <location>
        <begin position="1"/>
        <end position="145"/>
    </location>
</feature>
<name>A0A448YSP1_BRENA</name>
<feature type="region of interest" description="Disordered" evidence="1">
    <location>
        <begin position="488"/>
        <end position="508"/>
    </location>
</feature>
<evidence type="ECO:0000256" key="1">
    <source>
        <dbReference type="SAM" id="MobiDB-lite"/>
    </source>
</evidence>
<feature type="region of interest" description="Disordered" evidence="1">
    <location>
        <begin position="158"/>
        <end position="225"/>
    </location>
</feature>
<dbReference type="FunCoup" id="A0A448YSP1">
    <property type="interactions" value="13"/>
</dbReference>
<dbReference type="AlphaFoldDB" id="A0A448YSP1"/>
<reference evidence="3 4" key="1">
    <citation type="submission" date="2018-12" db="EMBL/GenBank/DDBJ databases">
        <authorList>
            <person name="Tiukova I."/>
            <person name="Dainat J."/>
        </authorList>
    </citation>
    <scope>NUCLEOTIDE SEQUENCE [LARGE SCALE GENOMIC DNA]</scope>
</reference>
<feature type="compositionally biased region" description="Acidic residues" evidence="1">
    <location>
        <begin position="833"/>
        <end position="847"/>
    </location>
</feature>
<dbReference type="PANTHER" id="PTHR28258:SF1">
    <property type="entry name" value="VACUOLAR SEGREGATION PROTEIN 7"/>
    <property type="match status" value="1"/>
</dbReference>
<feature type="compositionally biased region" description="Pro residues" evidence="1">
    <location>
        <begin position="100"/>
        <end position="111"/>
    </location>
</feature>
<gene>
    <name evidence="3" type="ORF">BRENAR_LOCUS4657</name>
</gene>
<evidence type="ECO:0000313" key="4">
    <source>
        <dbReference type="Proteomes" id="UP000290900"/>
    </source>
</evidence>
<feature type="compositionally biased region" description="Polar residues" evidence="1">
    <location>
        <begin position="384"/>
        <end position="407"/>
    </location>
</feature>
<keyword evidence="2" id="KW-0812">Transmembrane</keyword>
<dbReference type="EMBL" id="CAACVR010000067">
    <property type="protein sequence ID" value="VEU23928.1"/>
    <property type="molecule type" value="Genomic_DNA"/>
</dbReference>
<feature type="region of interest" description="Disordered" evidence="1">
    <location>
        <begin position="240"/>
        <end position="276"/>
    </location>
</feature>
<evidence type="ECO:0000313" key="3">
    <source>
        <dbReference type="EMBL" id="VEU23928.1"/>
    </source>
</evidence>
<feature type="compositionally biased region" description="Polar residues" evidence="1">
    <location>
        <begin position="207"/>
        <end position="223"/>
    </location>
</feature>
<keyword evidence="2" id="KW-0472">Membrane</keyword>
<dbReference type="InParanoid" id="A0A448YSP1"/>